<sequence>MADCRSELLAAENTCWSALVLQPTRQVSPTTSAESIPDSWEPVIGQFSWTSEAGTSSWAADRVIWHDSGHRVTKLDQSPFLTQCGTMAGCPTLLRIVGGPW</sequence>
<name>A0ABN9E3A0_9NEOB</name>
<dbReference type="Proteomes" id="UP001162483">
    <property type="component" value="Unassembled WGS sequence"/>
</dbReference>
<protein>
    <submittedName>
        <fullName evidence="1">Uncharacterized protein</fullName>
    </submittedName>
</protein>
<dbReference type="EMBL" id="CATNWA010014977">
    <property type="protein sequence ID" value="CAI9578117.1"/>
    <property type="molecule type" value="Genomic_DNA"/>
</dbReference>
<evidence type="ECO:0000313" key="2">
    <source>
        <dbReference type="Proteomes" id="UP001162483"/>
    </source>
</evidence>
<gene>
    <name evidence="1" type="ORF">SPARVUS_LOCUS8872196</name>
</gene>
<keyword evidence="2" id="KW-1185">Reference proteome</keyword>
<comment type="caution">
    <text evidence="1">The sequence shown here is derived from an EMBL/GenBank/DDBJ whole genome shotgun (WGS) entry which is preliminary data.</text>
</comment>
<reference evidence="1" key="1">
    <citation type="submission" date="2023-05" db="EMBL/GenBank/DDBJ databases">
        <authorList>
            <person name="Stuckert A."/>
        </authorList>
    </citation>
    <scope>NUCLEOTIDE SEQUENCE</scope>
</reference>
<accession>A0ABN9E3A0</accession>
<organism evidence="1 2">
    <name type="scientific">Staurois parvus</name>
    <dbReference type="NCBI Taxonomy" id="386267"/>
    <lineage>
        <taxon>Eukaryota</taxon>
        <taxon>Metazoa</taxon>
        <taxon>Chordata</taxon>
        <taxon>Craniata</taxon>
        <taxon>Vertebrata</taxon>
        <taxon>Euteleostomi</taxon>
        <taxon>Amphibia</taxon>
        <taxon>Batrachia</taxon>
        <taxon>Anura</taxon>
        <taxon>Neobatrachia</taxon>
        <taxon>Ranoidea</taxon>
        <taxon>Ranidae</taxon>
        <taxon>Staurois</taxon>
    </lineage>
</organism>
<evidence type="ECO:0000313" key="1">
    <source>
        <dbReference type="EMBL" id="CAI9578117.1"/>
    </source>
</evidence>
<feature type="non-terminal residue" evidence="1">
    <location>
        <position position="101"/>
    </location>
</feature>
<proteinExistence type="predicted"/>